<evidence type="ECO:0000256" key="2">
    <source>
        <dbReference type="ARBA" id="ARBA00010271"/>
    </source>
</evidence>
<evidence type="ECO:0000256" key="3">
    <source>
        <dbReference type="ARBA" id="ARBA00022679"/>
    </source>
</evidence>
<dbReference type="GO" id="GO:0005789">
    <property type="term" value="C:endoplasmic reticulum membrane"/>
    <property type="evidence" value="ECO:0007669"/>
    <property type="project" value="UniProtKB-SubCell"/>
</dbReference>
<evidence type="ECO:0000256" key="4">
    <source>
        <dbReference type="ARBA" id="ARBA00023157"/>
    </source>
</evidence>
<proteinExistence type="inferred from homology"/>
<comment type="subcellular location">
    <subcellularLocation>
        <location evidence="1">Endoplasmic reticulum membrane</location>
        <topology evidence="1">Single-pass type II membrane protein</topology>
    </subcellularLocation>
</comment>
<organism evidence="6">
    <name type="scientific">Echinostoma caproni</name>
    <dbReference type="NCBI Taxonomy" id="27848"/>
    <lineage>
        <taxon>Eukaryota</taxon>
        <taxon>Metazoa</taxon>
        <taxon>Spiralia</taxon>
        <taxon>Lophotrochozoa</taxon>
        <taxon>Platyhelminthes</taxon>
        <taxon>Trematoda</taxon>
        <taxon>Digenea</taxon>
        <taxon>Plagiorchiida</taxon>
        <taxon>Echinostomata</taxon>
        <taxon>Echinostomatoidea</taxon>
        <taxon>Echinostomatidae</taxon>
        <taxon>Echinostoma</taxon>
    </lineage>
</organism>
<evidence type="ECO:0000259" key="5">
    <source>
        <dbReference type="Pfam" id="PF09258"/>
    </source>
</evidence>
<evidence type="ECO:0000313" key="6">
    <source>
        <dbReference type="WBParaSite" id="ECPE_0000933401-mRNA-1"/>
    </source>
</evidence>
<comment type="similarity">
    <text evidence="2">Belongs to the glycosyltransferase 47 family.</text>
</comment>
<sequence>LWSHNPSRLIGLVSQRGWYTNRSSNAARDSPELISASFGATFFHKHYLHTFTELFSPTVQHMVDHADVCEDLLLNWLIVQLSGHSVLTTINAAGNRVHHGPRGLPVPRQGEMCHLEPYGECWSRLSHRALARSLGTAVPFRVARMSADLM</sequence>
<feature type="domain" description="Glycosyl transferase 64" evidence="5">
    <location>
        <begin position="2"/>
        <end position="126"/>
    </location>
</feature>
<accession>A0A183AQS1</accession>
<dbReference type="GO" id="GO:0016757">
    <property type="term" value="F:glycosyltransferase activity"/>
    <property type="evidence" value="ECO:0007669"/>
    <property type="project" value="InterPro"/>
</dbReference>
<dbReference type="AlphaFoldDB" id="A0A183AQS1"/>
<evidence type="ECO:0000256" key="1">
    <source>
        <dbReference type="ARBA" id="ARBA00004648"/>
    </source>
</evidence>
<dbReference type="Gene3D" id="3.90.550.10">
    <property type="entry name" value="Spore Coat Polysaccharide Biosynthesis Protein SpsA, Chain A"/>
    <property type="match status" value="1"/>
</dbReference>
<dbReference type="InterPro" id="IPR029044">
    <property type="entry name" value="Nucleotide-diphossugar_trans"/>
</dbReference>
<name>A0A183AQS1_9TREM</name>
<dbReference type="WBParaSite" id="ECPE_0000933401-mRNA-1">
    <property type="protein sequence ID" value="ECPE_0000933401-mRNA-1"/>
    <property type="gene ID" value="ECPE_0000933401"/>
</dbReference>
<keyword evidence="3" id="KW-0808">Transferase</keyword>
<protein>
    <submittedName>
        <fullName evidence="6">Glyco_transf_64 domain-containing protein</fullName>
    </submittedName>
</protein>
<keyword evidence="4" id="KW-1015">Disulfide bond</keyword>
<dbReference type="Pfam" id="PF09258">
    <property type="entry name" value="Glyco_transf_64"/>
    <property type="match status" value="1"/>
</dbReference>
<dbReference type="GO" id="GO:1901135">
    <property type="term" value="P:carbohydrate derivative metabolic process"/>
    <property type="evidence" value="ECO:0007669"/>
    <property type="project" value="UniProtKB-ARBA"/>
</dbReference>
<reference evidence="6" key="1">
    <citation type="submission" date="2016-06" db="UniProtKB">
        <authorList>
            <consortium name="WormBaseParasite"/>
        </authorList>
    </citation>
    <scope>IDENTIFICATION</scope>
</reference>
<dbReference type="InterPro" id="IPR015338">
    <property type="entry name" value="GT64_dom"/>
</dbReference>